<dbReference type="AlphaFoldDB" id="A0A2T4MWS2"/>
<reference evidence="1 2" key="1">
    <citation type="submission" date="2018-03" db="EMBL/GenBank/DDBJ databases">
        <title>Aeromonas veronii whole genome sequencing and analysis.</title>
        <authorList>
            <person name="Xie H."/>
            <person name="Liu T."/>
            <person name="Wang K."/>
        </authorList>
    </citation>
    <scope>NUCLEOTIDE SEQUENCE [LARGE SCALE GENOMIC DNA]</scope>
    <source>
        <strain evidence="1 2">XH.VA.1</strain>
    </source>
</reference>
<name>A0A2T4MWS2_AERVE</name>
<accession>A0A2T4MWS2</accession>
<dbReference type="Proteomes" id="UP000241986">
    <property type="component" value="Unassembled WGS sequence"/>
</dbReference>
<evidence type="ECO:0000313" key="2">
    <source>
        <dbReference type="Proteomes" id="UP000241986"/>
    </source>
</evidence>
<gene>
    <name evidence="1" type="ORF">DAA48_21615</name>
</gene>
<sequence>MEKTLKELIQAIHIGCKEQGRSDEFFHRAIIFLMEWELDFSMVGNGWIDNDPETLNAISEDDVQVNEFNQFFKEIGIIGWYNKE</sequence>
<comment type="caution">
    <text evidence="1">The sequence shown here is derived from an EMBL/GenBank/DDBJ whole genome shotgun (WGS) entry which is preliminary data.</text>
</comment>
<evidence type="ECO:0000313" key="1">
    <source>
        <dbReference type="EMBL" id="PTH79038.1"/>
    </source>
</evidence>
<dbReference type="EMBL" id="PZKL01000045">
    <property type="protein sequence ID" value="PTH79038.1"/>
    <property type="molecule type" value="Genomic_DNA"/>
</dbReference>
<proteinExistence type="predicted"/>
<protein>
    <submittedName>
        <fullName evidence="1">Uncharacterized protein</fullName>
    </submittedName>
</protein>
<organism evidence="1 2">
    <name type="scientific">Aeromonas veronii</name>
    <dbReference type="NCBI Taxonomy" id="654"/>
    <lineage>
        <taxon>Bacteria</taxon>
        <taxon>Pseudomonadati</taxon>
        <taxon>Pseudomonadota</taxon>
        <taxon>Gammaproteobacteria</taxon>
        <taxon>Aeromonadales</taxon>
        <taxon>Aeromonadaceae</taxon>
        <taxon>Aeromonas</taxon>
    </lineage>
</organism>